<evidence type="ECO:0000313" key="4">
    <source>
        <dbReference type="EMBL" id="RPE27836.1"/>
    </source>
</evidence>
<dbReference type="Pfam" id="PF17137">
    <property type="entry name" value="DUF5110"/>
    <property type="match status" value="1"/>
</dbReference>
<dbReference type="SUPFAM" id="SSF51011">
    <property type="entry name" value="Glycosyl hydrolase domain"/>
    <property type="match status" value="1"/>
</dbReference>
<dbReference type="SUPFAM" id="SSF49785">
    <property type="entry name" value="Galactose-binding domain-like"/>
    <property type="match status" value="1"/>
</dbReference>
<dbReference type="Gene3D" id="2.60.40.1180">
    <property type="entry name" value="Golgi alpha-mannosidase II"/>
    <property type="match status" value="2"/>
</dbReference>
<dbReference type="GO" id="GO:0005975">
    <property type="term" value="P:carbohydrate metabolic process"/>
    <property type="evidence" value="ECO:0007669"/>
    <property type="project" value="InterPro"/>
</dbReference>
<dbReference type="EMBL" id="RKQG01000003">
    <property type="protein sequence ID" value="RPE27836.1"/>
    <property type="molecule type" value="Genomic_DNA"/>
</dbReference>
<dbReference type="CDD" id="cd14752">
    <property type="entry name" value="GH31_N"/>
    <property type="match status" value="1"/>
</dbReference>
<evidence type="ECO:0000256" key="1">
    <source>
        <dbReference type="ARBA" id="ARBA00007806"/>
    </source>
</evidence>
<dbReference type="InterPro" id="IPR025887">
    <property type="entry name" value="Glyco_hydro_31_N_dom"/>
</dbReference>
<sequence length="932" mass="98765">MRSVLPRPGSPGTRRTALGLAVLLMASLFAVLGPVPGAGATTAGNVTGVTRSGDTFTVTTTGKPTVRITVARADIFRIWLSPDGTFTNDPAGADLAVRTSFGTVGATLTDAGAYWRIGTSAISLRINKSPLTFALYRADDTTLVWAESQPTSWTNQQTTQYLARGADEQFYGTGLHLGEWALRDKTVPVSVSNSWTENSNASPAPFYMSTNGYGVMRNTWAPGSYNFGAPTQLTHNENRFDAWYFAGDSLKGVLNAYTDVTGKPFLAPIWGLELGNADCFNASNPAYTGDHDRLRHQTTPDAVGYATDARAADMPSGWFLPNDGYGCGYTDLPNTVSSLAAQGVHTGLWTSTGLNSINWEVSTAGSRAVKTDVAWIGGGYKSAFTGVQQAVDGIEKNSDGRRFVWTVDGWAGTQRNAVVWTGDTSGTWDAMRWHVPSIAGAGLSGLNYASGDVDGIYAGSPQTYVRDLQWKAFTPAFMTMSGWGATNPSAGYNDKQPWRYAEPYLSINRKYLQLKMRLMPYLYTMSRVATDTGVPATRAMVLEYPDDPVARGNLTSGQFMAGDSFLVAPVVSDTAVRDGVYLPAGDWTDYWTGKVYTGPGWLNGYSAPLDTLPLFVKSGAAVPMWPQMNYTGEKPVSTLTYDVYPRGASSFTLYEDDGTTRAYQNGASARQTVNVTAPASGSGNVTLAVGAATGSYTGQLASRAYEFTVHAAAAPSAVTVGGAALPKLSGKAAYQAAATGWYFDPADRAGTLWIKAGDHAVNSAFTVTATGLTLPAGTPVTASGPIPQAGWKVVAADSQETTNENGAAANAIDGSSATIWHTQWSSVAAPLPHEIQIDLGARYAVDGLGYLPRQDGGVNGRIGQYEVYVSDSTTDWGPPVATGTFADTASAKKAAFTAKRGRYLRLRALTEAGNRGPWTSAAEITATGRPAP</sequence>
<dbReference type="Pfam" id="PF01055">
    <property type="entry name" value="Glyco_hydro_31_2nd"/>
    <property type="match status" value="1"/>
</dbReference>
<evidence type="ECO:0000313" key="5">
    <source>
        <dbReference type="Proteomes" id="UP000266906"/>
    </source>
</evidence>
<dbReference type="PROSITE" id="PS50022">
    <property type="entry name" value="FA58C_3"/>
    <property type="match status" value="1"/>
</dbReference>
<keyword evidence="5" id="KW-1185">Reference proteome</keyword>
<dbReference type="Pfam" id="PF21365">
    <property type="entry name" value="Glyco_hydro_31_3rd"/>
    <property type="match status" value="1"/>
</dbReference>
<dbReference type="Pfam" id="PF13802">
    <property type="entry name" value="Gal_mutarotas_2"/>
    <property type="match status" value="1"/>
</dbReference>
<dbReference type="InterPro" id="IPR013780">
    <property type="entry name" value="Glyco_hydro_b"/>
</dbReference>
<dbReference type="InterPro" id="IPR008979">
    <property type="entry name" value="Galactose-bd-like_sf"/>
</dbReference>
<evidence type="ECO:0000256" key="2">
    <source>
        <dbReference type="RuleBase" id="RU361185"/>
    </source>
</evidence>
<dbReference type="AlphaFoldDB" id="A0A3N4R5F5"/>
<dbReference type="GO" id="GO:0030246">
    <property type="term" value="F:carbohydrate binding"/>
    <property type="evidence" value="ECO:0007669"/>
    <property type="project" value="InterPro"/>
</dbReference>
<name>A0A3N4R5F5_9ACTN</name>
<dbReference type="RefSeq" id="WP_208767139.1">
    <property type="nucleotide sequence ID" value="NZ_RKQG01000003.1"/>
</dbReference>
<protein>
    <submittedName>
        <fullName evidence="4">Uncharacterized protein DUF4968</fullName>
    </submittedName>
</protein>
<dbReference type="Pfam" id="PF00754">
    <property type="entry name" value="F5_F8_type_C"/>
    <property type="match status" value="1"/>
</dbReference>
<dbReference type="GO" id="GO:0004553">
    <property type="term" value="F:hydrolase activity, hydrolyzing O-glycosyl compounds"/>
    <property type="evidence" value="ECO:0007669"/>
    <property type="project" value="InterPro"/>
</dbReference>
<comment type="similarity">
    <text evidence="1 2">Belongs to the glycosyl hydrolase 31 family.</text>
</comment>
<dbReference type="Proteomes" id="UP000266906">
    <property type="component" value="Unassembled WGS sequence"/>
</dbReference>
<dbReference type="InterPro" id="IPR000322">
    <property type="entry name" value="Glyco_hydro_31_TIM"/>
</dbReference>
<accession>A0A3N4R5F5</accession>
<dbReference type="InterPro" id="IPR048395">
    <property type="entry name" value="Glyco_hydro_31_C"/>
</dbReference>
<dbReference type="Gene3D" id="2.60.120.260">
    <property type="entry name" value="Galactose-binding domain-like"/>
    <property type="match status" value="1"/>
</dbReference>
<dbReference type="PANTHER" id="PTHR43863:SF2">
    <property type="entry name" value="MALTASE-GLUCOAMYLASE"/>
    <property type="match status" value="1"/>
</dbReference>
<dbReference type="InterPro" id="IPR051816">
    <property type="entry name" value="Glycosyl_Hydrolase_31"/>
</dbReference>
<dbReference type="SUPFAM" id="SSF51445">
    <property type="entry name" value="(Trans)glycosidases"/>
    <property type="match status" value="1"/>
</dbReference>
<dbReference type="InterPro" id="IPR017853">
    <property type="entry name" value="GH"/>
</dbReference>
<dbReference type="PANTHER" id="PTHR43863">
    <property type="entry name" value="HYDROLASE, PUTATIVE (AFU_ORTHOLOGUE AFUA_1G03140)-RELATED"/>
    <property type="match status" value="1"/>
</dbReference>
<comment type="caution">
    <text evidence="4">The sequence shown here is derived from an EMBL/GenBank/DDBJ whole genome shotgun (WGS) entry which is preliminary data.</text>
</comment>
<feature type="domain" description="F5/8 type C" evidence="3">
    <location>
        <begin position="776"/>
        <end position="927"/>
    </location>
</feature>
<evidence type="ECO:0000259" key="3">
    <source>
        <dbReference type="PROSITE" id="PS50022"/>
    </source>
</evidence>
<dbReference type="InterPro" id="IPR000421">
    <property type="entry name" value="FA58C"/>
</dbReference>
<proteinExistence type="inferred from homology"/>
<keyword evidence="2" id="KW-0378">Hydrolase</keyword>
<dbReference type="Gene3D" id="2.60.40.1760">
    <property type="entry name" value="glycosyl hydrolase (family 31)"/>
    <property type="match status" value="1"/>
</dbReference>
<dbReference type="Gene3D" id="3.20.20.80">
    <property type="entry name" value="Glycosidases"/>
    <property type="match status" value="1"/>
</dbReference>
<dbReference type="SUPFAM" id="SSF74650">
    <property type="entry name" value="Galactose mutarotase-like"/>
    <property type="match status" value="1"/>
</dbReference>
<organism evidence="4 5">
    <name type="scientific">Kitasatospora cineracea</name>
    <dbReference type="NCBI Taxonomy" id="88074"/>
    <lineage>
        <taxon>Bacteria</taxon>
        <taxon>Bacillati</taxon>
        <taxon>Actinomycetota</taxon>
        <taxon>Actinomycetes</taxon>
        <taxon>Kitasatosporales</taxon>
        <taxon>Streptomycetaceae</taxon>
        <taxon>Kitasatospora</taxon>
    </lineage>
</organism>
<dbReference type="InterPro" id="IPR033403">
    <property type="entry name" value="DUF5110"/>
</dbReference>
<keyword evidence="2" id="KW-0326">Glycosidase</keyword>
<gene>
    <name evidence="4" type="ORF">EDD38_7126</name>
</gene>
<dbReference type="InterPro" id="IPR011013">
    <property type="entry name" value="Gal_mutarotase_sf_dom"/>
</dbReference>
<reference evidence="4 5" key="1">
    <citation type="submission" date="2018-11" db="EMBL/GenBank/DDBJ databases">
        <title>Sequencing the genomes of 1000 actinobacteria strains.</title>
        <authorList>
            <person name="Klenk H.-P."/>
        </authorList>
    </citation>
    <scope>NUCLEOTIDE SEQUENCE [LARGE SCALE GENOMIC DNA]</scope>
    <source>
        <strain evidence="4 5">DSM 44781</strain>
    </source>
</reference>